<feature type="domain" description="YhcG PDDEXK nuclease" evidence="1">
    <location>
        <begin position="1"/>
        <end position="42"/>
    </location>
</feature>
<dbReference type="Pfam" id="PF06250">
    <property type="entry name" value="YhcG_C"/>
    <property type="match status" value="1"/>
</dbReference>
<gene>
    <name evidence="2" type="ORF">CAPSK01_004292</name>
</gene>
<accession>A0A084XVA9</accession>
<dbReference type="AlphaFoldDB" id="A0A084XVA9"/>
<comment type="caution">
    <text evidence="2">The sequence shown here is derived from an EMBL/GenBank/DDBJ whole genome shotgun (WGS) entry which is preliminary data.</text>
</comment>
<evidence type="ECO:0000313" key="2">
    <source>
        <dbReference type="EMBL" id="KFB66403.1"/>
    </source>
</evidence>
<protein>
    <recommendedName>
        <fullName evidence="1">YhcG PDDEXK nuclease domain-containing protein</fullName>
    </recommendedName>
</protein>
<dbReference type="PANTHER" id="PTHR30547">
    <property type="entry name" value="UNCHARACTERIZED PROTEIN YHCG-RELATED"/>
    <property type="match status" value="1"/>
</dbReference>
<dbReference type="InterPro" id="IPR009362">
    <property type="entry name" value="YhcG_C"/>
</dbReference>
<dbReference type="EMBL" id="JDSS02000043">
    <property type="protein sequence ID" value="KFB66403.1"/>
    <property type="molecule type" value="Genomic_DNA"/>
</dbReference>
<dbReference type="InterPro" id="IPR053148">
    <property type="entry name" value="PD-DEXK-like_domain"/>
</dbReference>
<sequence length="75" mass="8718">MDKLQAFLLELDKGFAFVARQQRISTESKDFFIDLVFYNYLLPRRTPRSCIGFMQLPCHGEAQTCFGQLPTIDCH</sequence>
<proteinExistence type="predicted"/>
<name>A0A084XVA9_9PROT</name>
<organism evidence="2 3">
    <name type="scientific">Candidatus Accumulibacter vicinus</name>
    <dbReference type="NCBI Taxonomy" id="2954382"/>
    <lineage>
        <taxon>Bacteria</taxon>
        <taxon>Pseudomonadati</taxon>
        <taxon>Pseudomonadota</taxon>
        <taxon>Betaproteobacteria</taxon>
        <taxon>Candidatus Accumulibacter</taxon>
    </lineage>
</organism>
<dbReference type="PANTHER" id="PTHR30547:SF5">
    <property type="entry name" value="NUCLEASE YHCG-RELATED"/>
    <property type="match status" value="1"/>
</dbReference>
<dbReference type="Proteomes" id="UP000019812">
    <property type="component" value="Unassembled WGS sequence"/>
</dbReference>
<evidence type="ECO:0000259" key="1">
    <source>
        <dbReference type="Pfam" id="PF06250"/>
    </source>
</evidence>
<reference evidence="2 3" key="1">
    <citation type="submission" date="2014-07" db="EMBL/GenBank/DDBJ databases">
        <title>Expanding our view of genomic diversity in Candidatus Accumulibacter clades.</title>
        <authorList>
            <person name="Skennerton C.T."/>
            <person name="Barr J.J."/>
            <person name="Slater F.R."/>
            <person name="Bond P.L."/>
            <person name="Tyson G.W."/>
        </authorList>
    </citation>
    <scope>NUCLEOTIDE SEQUENCE [LARGE SCALE GENOMIC DNA]</scope>
    <source>
        <strain evidence="3">SK-01</strain>
    </source>
</reference>
<evidence type="ECO:0000313" key="3">
    <source>
        <dbReference type="Proteomes" id="UP000019812"/>
    </source>
</evidence>